<gene>
    <name evidence="1" type="ORF">ET996_02425</name>
</gene>
<keyword evidence="2" id="KW-1185">Reference proteome</keyword>
<protein>
    <recommendedName>
        <fullName evidence="3">ATP-binding protein</fullName>
    </recommendedName>
</protein>
<dbReference type="EMBL" id="SDMR01000002">
    <property type="protein sequence ID" value="TBT95854.1"/>
    <property type="molecule type" value="Genomic_DNA"/>
</dbReference>
<evidence type="ECO:0000313" key="2">
    <source>
        <dbReference type="Proteomes" id="UP000291933"/>
    </source>
</evidence>
<evidence type="ECO:0000313" key="1">
    <source>
        <dbReference type="EMBL" id="TBT95854.1"/>
    </source>
</evidence>
<dbReference type="Gene3D" id="3.40.50.300">
    <property type="entry name" value="P-loop containing nucleotide triphosphate hydrolases"/>
    <property type="match status" value="1"/>
</dbReference>
<reference evidence="1 2" key="1">
    <citation type="submission" date="2019-01" db="EMBL/GenBank/DDBJ databases">
        <title>Lactibacter flavus gen. nov., sp. nov., a novel bacterium of the family Propionibacteriaceae isolated from raw milk and dairy products.</title>
        <authorList>
            <person name="Huptas C."/>
            <person name="Wenning M."/>
            <person name="Breitenwieser F."/>
            <person name="Doll E."/>
            <person name="Von Neubeck M."/>
            <person name="Busse H.-J."/>
            <person name="Scherer S."/>
        </authorList>
    </citation>
    <scope>NUCLEOTIDE SEQUENCE [LARGE SCALE GENOMIC DNA]</scope>
    <source>
        <strain evidence="1 2">DSM 22130</strain>
    </source>
</reference>
<dbReference type="OrthoDB" id="7837405at2"/>
<organism evidence="1 2">
    <name type="scientific">Propioniciclava tarda</name>
    <dbReference type="NCBI Taxonomy" id="433330"/>
    <lineage>
        <taxon>Bacteria</taxon>
        <taxon>Bacillati</taxon>
        <taxon>Actinomycetota</taxon>
        <taxon>Actinomycetes</taxon>
        <taxon>Propionibacteriales</taxon>
        <taxon>Propionibacteriaceae</taxon>
        <taxon>Propioniciclava</taxon>
    </lineage>
</organism>
<name>A0A4Q9KN36_PROTD</name>
<accession>A0A4Q9KN36</accession>
<proteinExistence type="predicted"/>
<dbReference type="Proteomes" id="UP000291933">
    <property type="component" value="Unassembled WGS sequence"/>
</dbReference>
<dbReference type="RefSeq" id="WP_131170969.1">
    <property type="nucleotide sequence ID" value="NZ_FXTL01000002.1"/>
</dbReference>
<dbReference type="AlphaFoldDB" id="A0A4Q9KN36"/>
<dbReference type="Pfam" id="PF13671">
    <property type="entry name" value="AAA_33"/>
    <property type="match status" value="1"/>
</dbReference>
<evidence type="ECO:0008006" key="3">
    <source>
        <dbReference type="Google" id="ProtNLM"/>
    </source>
</evidence>
<comment type="caution">
    <text evidence="1">The sequence shown here is derived from an EMBL/GenBank/DDBJ whole genome shotgun (WGS) entry which is preliminary data.</text>
</comment>
<sequence length="181" mass="19008">MARLVLLNGAPGVGKSTIGALVAGRLPRAIAIDVDDLKHALPSWPSDRKAAGRLARAQAVETAREQLAAGSDVVIAQYVARSDFVDELEAGAGDLGASFHELVLMVPASELRRRIAERSATDEPRKEGPIAPSDATALIEALNAFVQQRPRADTVDASGSQEQTVANVIEALEHGDPEDGS</sequence>
<dbReference type="SUPFAM" id="SSF52540">
    <property type="entry name" value="P-loop containing nucleoside triphosphate hydrolases"/>
    <property type="match status" value="1"/>
</dbReference>
<dbReference type="InterPro" id="IPR027417">
    <property type="entry name" value="P-loop_NTPase"/>
</dbReference>